<organism evidence="3 4">
    <name type="scientific">Caulobacter mirabilis</name>
    <dbReference type="NCBI Taxonomy" id="69666"/>
    <lineage>
        <taxon>Bacteria</taxon>
        <taxon>Pseudomonadati</taxon>
        <taxon>Pseudomonadota</taxon>
        <taxon>Alphaproteobacteria</taxon>
        <taxon>Caulobacterales</taxon>
        <taxon>Caulobacteraceae</taxon>
        <taxon>Caulobacter</taxon>
    </lineage>
</organism>
<dbReference type="PANTHER" id="PTHR37549:SF1">
    <property type="entry name" value="LIPOPROTEIN LPRI"/>
    <property type="match status" value="1"/>
</dbReference>
<dbReference type="EMBL" id="CP024201">
    <property type="protein sequence ID" value="ATQ44210.1"/>
    <property type="molecule type" value="Genomic_DNA"/>
</dbReference>
<feature type="signal peptide" evidence="1">
    <location>
        <begin position="1"/>
        <end position="22"/>
    </location>
</feature>
<name>A0A2D2B1T5_9CAUL</name>
<feature type="domain" description="Lysozyme inhibitor LprI-like N-terminal" evidence="2">
    <location>
        <begin position="27"/>
        <end position="102"/>
    </location>
</feature>
<protein>
    <recommendedName>
        <fullName evidence="2">Lysozyme inhibitor LprI-like N-terminal domain-containing protein</fullName>
    </recommendedName>
</protein>
<sequence length="116" mass="12743">MRIPLCAAALLASALAAGAANAASFDCNKARSPDEKAICADRALNDQDVRMSLLYDITRRLVPMGSRGAIMDDQQAWLRNRRTCGANKACLARSYQNRIATLNRVLEERVYPNGPF</sequence>
<evidence type="ECO:0000313" key="3">
    <source>
        <dbReference type="EMBL" id="ATQ44210.1"/>
    </source>
</evidence>
<proteinExistence type="predicted"/>
<reference evidence="3 4" key="1">
    <citation type="submission" date="2017-10" db="EMBL/GenBank/DDBJ databases">
        <title>Genome sequence of Caulobacter mirabilis FWC38.</title>
        <authorList>
            <person name="Fiebig A."/>
            <person name="Crosson S."/>
        </authorList>
    </citation>
    <scope>NUCLEOTIDE SEQUENCE [LARGE SCALE GENOMIC DNA]</scope>
    <source>
        <strain evidence="3 4">FWC 38</strain>
    </source>
</reference>
<keyword evidence="1" id="KW-0732">Signal</keyword>
<dbReference type="RefSeq" id="WP_099623458.1">
    <property type="nucleotide sequence ID" value="NZ_CP024201.1"/>
</dbReference>
<dbReference type="KEGG" id="cmb:CSW64_18365"/>
<dbReference type="Pfam" id="PF07007">
    <property type="entry name" value="LprI"/>
    <property type="match status" value="1"/>
</dbReference>
<evidence type="ECO:0000313" key="4">
    <source>
        <dbReference type="Proteomes" id="UP000228945"/>
    </source>
</evidence>
<dbReference type="PANTHER" id="PTHR37549">
    <property type="entry name" value="LIPOPROTEIN LPRI"/>
    <property type="match status" value="1"/>
</dbReference>
<dbReference type="InterPro" id="IPR009739">
    <property type="entry name" value="LprI-like_N"/>
</dbReference>
<evidence type="ECO:0000256" key="1">
    <source>
        <dbReference type="SAM" id="SignalP"/>
    </source>
</evidence>
<dbReference type="Proteomes" id="UP000228945">
    <property type="component" value="Chromosome"/>
</dbReference>
<evidence type="ECO:0000259" key="2">
    <source>
        <dbReference type="Pfam" id="PF07007"/>
    </source>
</evidence>
<dbReference type="InterPro" id="IPR052755">
    <property type="entry name" value="Lysozyme_Inhibitor_LprI"/>
</dbReference>
<dbReference type="GO" id="GO:0005576">
    <property type="term" value="C:extracellular region"/>
    <property type="evidence" value="ECO:0007669"/>
    <property type="project" value="TreeGrafter"/>
</dbReference>
<dbReference type="AlphaFoldDB" id="A0A2D2B1T5"/>
<accession>A0A2D2B1T5</accession>
<feature type="chain" id="PRO_5013891205" description="Lysozyme inhibitor LprI-like N-terminal domain-containing protein" evidence="1">
    <location>
        <begin position="23"/>
        <end position="116"/>
    </location>
</feature>
<gene>
    <name evidence="3" type="ORF">CSW64_18365</name>
</gene>
<keyword evidence="4" id="KW-1185">Reference proteome</keyword>
<dbReference type="OrthoDB" id="122332at2"/>